<organism evidence="1 2">
    <name type="scientific">Candidatus Shapirobacteria bacterium CG10_big_fil_rev_8_21_14_0_10_40_9</name>
    <dbReference type="NCBI Taxonomy" id="1974888"/>
    <lineage>
        <taxon>Bacteria</taxon>
        <taxon>Candidatus Shapironibacteriota</taxon>
    </lineage>
</organism>
<evidence type="ECO:0000313" key="1">
    <source>
        <dbReference type="EMBL" id="PJE67673.1"/>
    </source>
</evidence>
<accession>A0A2M8L431</accession>
<dbReference type="EMBL" id="PFEK01000021">
    <property type="protein sequence ID" value="PJE67673.1"/>
    <property type="molecule type" value="Genomic_DNA"/>
</dbReference>
<dbReference type="InterPro" id="IPR014942">
    <property type="entry name" value="AbiEii"/>
</dbReference>
<comment type="caution">
    <text evidence="1">The sequence shown here is derived from an EMBL/GenBank/DDBJ whole genome shotgun (WGS) entry which is preliminary data.</text>
</comment>
<dbReference type="Proteomes" id="UP000231474">
    <property type="component" value="Unassembled WGS sequence"/>
</dbReference>
<dbReference type="Gene3D" id="3.10.450.620">
    <property type="entry name" value="JHP933, nucleotidyltransferase-like core domain"/>
    <property type="match status" value="1"/>
</dbReference>
<gene>
    <name evidence="1" type="ORF">COU95_01125</name>
</gene>
<dbReference type="AlphaFoldDB" id="A0A2M8L431"/>
<dbReference type="Pfam" id="PF08843">
    <property type="entry name" value="AbiEii"/>
    <property type="match status" value="1"/>
</dbReference>
<name>A0A2M8L431_9BACT</name>
<protein>
    <recommendedName>
        <fullName evidence="3">Nucleotidyl transferase AbiEii/AbiGii toxin family protein</fullName>
    </recommendedName>
</protein>
<evidence type="ECO:0000313" key="2">
    <source>
        <dbReference type="Proteomes" id="UP000231474"/>
    </source>
</evidence>
<sequence length="216" mass="25840">MKKFHFEVFNKNQAEIFPKLDFLTKEKFYLAGGTALALYLGHRNSVDFDFYSQNHFDASSLYEKIKKIFKKKVKKTFSEKDTLYCYVGEISLSFFWYQYPLIKPLKKLKGVSLASLEDIAAMKLIAIHHRPARRDYIDVFYLLKLFSLKEMFGFVKKKYPEFNQYLILRTLTYFDDLAEEDTKRAIKILDKKFSWEKAKKKIFEEVKKYQLGMIRT</sequence>
<evidence type="ECO:0008006" key="3">
    <source>
        <dbReference type="Google" id="ProtNLM"/>
    </source>
</evidence>
<proteinExistence type="predicted"/>
<reference evidence="2" key="1">
    <citation type="submission" date="2017-09" db="EMBL/GenBank/DDBJ databases">
        <title>Depth-based differentiation of microbial function through sediment-hosted aquifers and enrichment of novel symbionts in the deep terrestrial subsurface.</title>
        <authorList>
            <person name="Probst A.J."/>
            <person name="Ladd B."/>
            <person name="Jarett J.K."/>
            <person name="Geller-Mcgrath D.E."/>
            <person name="Sieber C.M.K."/>
            <person name="Emerson J.B."/>
            <person name="Anantharaman K."/>
            <person name="Thomas B.C."/>
            <person name="Malmstrom R."/>
            <person name="Stieglmeier M."/>
            <person name="Klingl A."/>
            <person name="Woyke T."/>
            <person name="Ryan C.M."/>
            <person name="Banfield J.F."/>
        </authorList>
    </citation>
    <scope>NUCLEOTIDE SEQUENCE [LARGE SCALE GENOMIC DNA]</scope>
</reference>